<gene>
    <name evidence="2" type="primary">PLEST010479</name>
    <name evidence="2" type="ORF">PLESTB_001767700</name>
</gene>
<name>A0A9W6BZP2_9CHLO</name>
<accession>A0A9W6BZP2</accession>
<evidence type="ECO:0000256" key="1">
    <source>
        <dbReference type="SAM" id="Coils"/>
    </source>
</evidence>
<feature type="coiled-coil region" evidence="1">
    <location>
        <begin position="104"/>
        <end position="162"/>
    </location>
</feature>
<dbReference type="EMBL" id="BRXU01000047">
    <property type="protein sequence ID" value="GLC61541.1"/>
    <property type="molecule type" value="Genomic_DNA"/>
</dbReference>
<sequence>MGTEFMKQHEQKLAALNADFEAKLKEQETEVQSWQEHAAQTTNALSDLIRDKEALETANRQLEAANRALLADFSRLQQQFDEQEVALADRTQQWEAACKRTAVLEPLQQQVSELSRQAAEAEALRQQVVGLEAQMAADVEPLRKRAAEAEALQRQLAVAERQAAAVGPLEAQLKEAQSNYVTAAKDLEIWIRKHGSLLVQKAEAEEQRDRLFDPRLDLAEVRGAMPAVDAAMQALESELAGVAVRMDAVHASYAESIQWTRDKVTQRLERMAAKIRERDEQIDQLQAQLREGVQAAEAEAEAEAVAAP</sequence>
<keyword evidence="3" id="KW-1185">Reference proteome</keyword>
<evidence type="ECO:0000313" key="3">
    <source>
        <dbReference type="Proteomes" id="UP001165080"/>
    </source>
</evidence>
<comment type="caution">
    <text evidence="2">The sequence shown here is derived from an EMBL/GenBank/DDBJ whole genome shotgun (WGS) entry which is preliminary data.</text>
</comment>
<reference evidence="2 3" key="1">
    <citation type="journal article" date="2023" name="Commun. Biol.">
        <title>Reorganization of the ancestral sex-determining regions during the evolution of trioecy in Pleodorina starrii.</title>
        <authorList>
            <person name="Takahashi K."/>
            <person name="Suzuki S."/>
            <person name="Kawai-Toyooka H."/>
            <person name="Yamamoto K."/>
            <person name="Hamaji T."/>
            <person name="Ootsuki R."/>
            <person name="Yamaguchi H."/>
            <person name="Kawachi M."/>
            <person name="Higashiyama T."/>
            <person name="Nozaki H."/>
        </authorList>
    </citation>
    <scope>NUCLEOTIDE SEQUENCE [LARGE SCALE GENOMIC DNA]</scope>
    <source>
        <strain evidence="2 3">NIES-4479</strain>
    </source>
</reference>
<proteinExistence type="predicted"/>
<dbReference type="AlphaFoldDB" id="A0A9W6BZP2"/>
<feature type="coiled-coil region" evidence="1">
    <location>
        <begin position="6"/>
        <end position="79"/>
    </location>
</feature>
<dbReference type="Proteomes" id="UP001165080">
    <property type="component" value="Unassembled WGS sequence"/>
</dbReference>
<evidence type="ECO:0000313" key="2">
    <source>
        <dbReference type="EMBL" id="GLC61541.1"/>
    </source>
</evidence>
<protein>
    <submittedName>
        <fullName evidence="2">Uncharacterized protein</fullName>
    </submittedName>
</protein>
<organism evidence="2 3">
    <name type="scientific">Pleodorina starrii</name>
    <dbReference type="NCBI Taxonomy" id="330485"/>
    <lineage>
        <taxon>Eukaryota</taxon>
        <taxon>Viridiplantae</taxon>
        <taxon>Chlorophyta</taxon>
        <taxon>core chlorophytes</taxon>
        <taxon>Chlorophyceae</taxon>
        <taxon>CS clade</taxon>
        <taxon>Chlamydomonadales</taxon>
        <taxon>Volvocaceae</taxon>
        <taxon>Pleodorina</taxon>
    </lineage>
</organism>
<keyword evidence="1" id="KW-0175">Coiled coil</keyword>